<evidence type="ECO:0000313" key="8">
    <source>
        <dbReference type="EMBL" id="EGW33122.1"/>
    </source>
</evidence>
<evidence type="ECO:0000256" key="2">
    <source>
        <dbReference type="ARBA" id="ARBA00011022"/>
    </source>
</evidence>
<dbReference type="GeneID" id="18873406"/>
<dbReference type="GO" id="GO:0030686">
    <property type="term" value="C:90S preribosome"/>
    <property type="evidence" value="ECO:0007669"/>
    <property type="project" value="InterPro"/>
</dbReference>
<feature type="region of interest" description="Disordered" evidence="7">
    <location>
        <begin position="1"/>
        <end position="20"/>
    </location>
</feature>
<evidence type="ECO:0000256" key="1">
    <source>
        <dbReference type="ARBA" id="ARBA00004604"/>
    </source>
</evidence>
<name>G3AL79_SPAPN</name>
<feature type="region of interest" description="Disordered" evidence="7">
    <location>
        <begin position="34"/>
        <end position="75"/>
    </location>
</feature>
<comment type="function">
    <text evidence="6">Involved in ribosome biogenesis. Required for normal pre-rRNA processing in internal transcribed spacer 1 (ITS1). May be involved in the movements of the replication forks.</text>
</comment>
<dbReference type="InParanoid" id="G3AL79"/>
<dbReference type="eggNOG" id="ENOG502S2IS">
    <property type="taxonomic scope" value="Eukaryota"/>
</dbReference>
<reference evidence="8 9" key="1">
    <citation type="journal article" date="2011" name="Proc. Natl. Acad. Sci. U.S.A.">
        <title>Comparative genomics of xylose-fermenting fungi for enhanced biofuel production.</title>
        <authorList>
            <person name="Wohlbach D.J."/>
            <person name="Kuo A."/>
            <person name="Sato T.K."/>
            <person name="Potts K.M."/>
            <person name="Salamov A.A."/>
            <person name="LaButti K.M."/>
            <person name="Sun H."/>
            <person name="Clum A."/>
            <person name="Pangilinan J.L."/>
            <person name="Lindquist E.A."/>
            <person name="Lucas S."/>
            <person name="Lapidus A."/>
            <person name="Jin M."/>
            <person name="Gunawan C."/>
            <person name="Balan V."/>
            <person name="Dale B.E."/>
            <person name="Jeffries T.W."/>
            <person name="Zinkel R."/>
            <person name="Barry K.W."/>
            <person name="Grigoriev I.V."/>
            <person name="Gasch A.P."/>
        </authorList>
    </citation>
    <scope>NUCLEOTIDE SEQUENCE [LARGE SCALE GENOMIC DNA]</scope>
    <source>
        <strain evidence="9">NRRL Y-27907 / 11-Y1</strain>
    </source>
</reference>
<organism evidence="9">
    <name type="scientific">Spathaspora passalidarum (strain NRRL Y-27907 / 11-Y1)</name>
    <dbReference type="NCBI Taxonomy" id="619300"/>
    <lineage>
        <taxon>Eukaryota</taxon>
        <taxon>Fungi</taxon>
        <taxon>Dikarya</taxon>
        <taxon>Ascomycota</taxon>
        <taxon>Saccharomycotina</taxon>
        <taxon>Pichiomycetes</taxon>
        <taxon>Debaryomycetaceae</taxon>
        <taxon>Spathaspora</taxon>
    </lineage>
</organism>
<dbReference type="GO" id="GO:0005730">
    <property type="term" value="C:nucleolus"/>
    <property type="evidence" value="ECO:0007669"/>
    <property type="project" value="UniProtKB-SubCell"/>
</dbReference>
<dbReference type="InterPro" id="IPR028160">
    <property type="entry name" value="Slx9-like"/>
</dbReference>
<evidence type="ECO:0000313" key="9">
    <source>
        <dbReference type="Proteomes" id="UP000000709"/>
    </source>
</evidence>
<dbReference type="AlphaFoldDB" id="G3AL79"/>
<dbReference type="RefSeq" id="XP_007374637.1">
    <property type="nucleotide sequence ID" value="XM_007374575.1"/>
</dbReference>
<comment type="similarity">
    <text evidence="2">Belongs to the SLX9 family.</text>
</comment>
<evidence type="ECO:0000256" key="7">
    <source>
        <dbReference type="SAM" id="MobiDB-lite"/>
    </source>
</evidence>
<feature type="compositionally biased region" description="Low complexity" evidence="7">
    <location>
        <begin position="66"/>
        <end position="75"/>
    </location>
</feature>
<evidence type="ECO:0000256" key="6">
    <source>
        <dbReference type="ARBA" id="ARBA00025083"/>
    </source>
</evidence>
<dbReference type="GO" id="GO:0030688">
    <property type="term" value="C:preribosome, small subunit precursor"/>
    <property type="evidence" value="ECO:0007669"/>
    <property type="project" value="InterPro"/>
</dbReference>
<evidence type="ECO:0000256" key="3">
    <source>
        <dbReference type="ARBA" id="ARBA00011523"/>
    </source>
</evidence>
<dbReference type="EMBL" id="GL996501">
    <property type="protein sequence ID" value="EGW33122.1"/>
    <property type="molecule type" value="Genomic_DNA"/>
</dbReference>
<feature type="compositionally biased region" description="Low complexity" evidence="7">
    <location>
        <begin position="91"/>
        <end position="106"/>
    </location>
</feature>
<keyword evidence="5" id="KW-0539">Nucleus</keyword>
<feature type="compositionally biased region" description="Basic and acidic residues" evidence="7">
    <location>
        <begin position="48"/>
        <end position="58"/>
    </location>
</feature>
<dbReference type="FunCoup" id="G3AL79">
    <property type="interactions" value="267"/>
</dbReference>
<comment type="subunit">
    <text evidence="3">Interacts with the 35S, 23S and 20S pre-rRNAs and with the U3 snoRNA.</text>
</comment>
<dbReference type="GO" id="GO:0000462">
    <property type="term" value="P:maturation of SSU-rRNA from tricistronic rRNA transcript (SSU-rRNA, 5.8S rRNA, LSU-rRNA)"/>
    <property type="evidence" value="ECO:0007669"/>
    <property type="project" value="InterPro"/>
</dbReference>
<sequence>MLKLAKTSKKEKQQTKSNNFTAKLMNKVTFNTSNNLSKSALRRKKRREKEQLKPKMDELFSSLPETSTNTDITNNTTTKIVTASSGEGFIKSSKSNLNKPNPSKSSGFKQILKDEHKNFNNVLKNPQFRTSPFDALRNAIQQNMK</sequence>
<evidence type="ECO:0000256" key="5">
    <source>
        <dbReference type="ARBA" id="ARBA00023242"/>
    </source>
</evidence>
<gene>
    <name evidence="8" type="ORF">SPAPADRAFT_60434</name>
</gene>
<proteinExistence type="inferred from homology"/>
<accession>G3AL79</accession>
<comment type="subcellular location">
    <subcellularLocation>
        <location evidence="1">Nucleus</location>
        <location evidence="1">Nucleolus</location>
    </subcellularLocation>
</comment>
<keyword evidence="9" id="KW-1185">Reference proteome</keyword>
<dbReference type="OrthoDB" id="4068648at2759"/>
<protein>
    <recommendedName>
        <fullName evidence="4">Ribosome biogenesis protein SLX9</fullName>
    </recommendedName>
</protein>
<feature type="region of interest" description="Disordered" evidence="7">
    <location>
        <begin position="89"/>
        <end position="108"/>
    </location>
</feature>
<dbReference type="HOGENOM" id="CLU_126135_0_0_1"/>
<dbReference type="Proteomes" id="UP000000709">
    <property type="component" value="Unassembled WGS sequence"/>
</dbReference>
<dbReference type="STRING" id="619300.G3AL79"/>
<evidence type="ECO:0000256" key="4">
    <source>
        <dbReference type="ARBA" id="ARBA00021321"/>
    </source>
</evidence>
<dbReference type="Pfam" id="PF15341">
    <property type="entry name" value="SLX9"/>
    <property type="match status" value="1"/>
</dbReference>
<dbReference type="KEGG" id="spaa:SPAPADRAFT_60434"/>
<dbReference type="OMA" id="PKAYLHQ"/>